<dbReference type="EMBL" id="FPHG01000028">
    <property type="protein sequence ID" value="SFV55590.1"/>
    <property type="molecule type" value="Genomic_DNA"/>
</dbReference>
<name>A0A1W1BPU5_9ZZZZ</name>
<organism evidence="1">
    <name type="scientific">hydrothermal vent metagenome</name>
    <dbReference type="NCBI Taxonomy" id="652676"/>
    <lineage>
        <taxon>unclassified sequences</taxon>
        <taxon>metagenomes</taxon>
        <taxon>ecological metagenomes</taxon>
    </lineage>
</organism>
<sequence length="75" mass="7859">MSTTTLVSEAGLSGTKNGKISVATVTQPYGEKSESVVSVAISLQGNTDEADWKVHIPKANIDEVIEALTKAKSLI</sequence>
<protein>
    <submittedName>
        <fullName evidence="1">Uncharacterized protein</fullName>
    </submittedName>
</protein>
<accession>A0A1W1BPU5</accession>
<proteinExistence type="predicted"/>
<evidence type="ECO:0000313" key="1">
    <source>
        <dbReference type="EMBL" id="SFV55590.1"/>
    </source>
</evidence>
<gene>
    <name evidence="1" type="ORF">MNB_SV-9-1625</name>
</gene>
<reference evidence="1" key="1">
    <citation type="submission" date="2016-10" db="EMBL/GenBank/DDBJ databases">
        <authorList>
            <person name="de Groot N.N."/>
        </authorList>
    </citation>
    <scope>NUCLEOTIDE SEQUENCE</scope>
</reference>
<dbReference type="AlphaFoldDB" id="A0A1W1BPU5"/>